<comment type="caution">
    <text evidence="4">The sequence shown here is derived from an EMBL/GenBank/DDBJ whole genome shotgun (WGS) entry which is preliminary data.</text>
</comment>
<keyword evidence="2" id="KW-0472">Membrane</keyword>
<dbReference type="GO" id="GO:0009253">
    <property type="term" value="P:peptidoglycan catabolic process"/>
    <property type="evidence" value="ECO:0007669"/>
    <property type="project" value="InterPro"/>
</dbReference>
<evidence type="ECO:0000256" key="2">
    <source>
        <dbReference type="SAM" id="Phobius"/>
    </source>
</evidence>
<gene>
    <name evidence="4" type="ORF">SDC9_111710</name>
</gene>
<proteinExistence type="predicted"/>
<organism evidence="4">
    <name type="scientific">bioreactor metagenome</name>
    <dbReference type="NCBI Taxonomy" id="1076179"/>
    <lineage>
        <taxon>unclassified sequences</taxon>
        <taxon>metagenomes</taxon>
        <taxon>ecological metagenomes</taxon>
    </lineage>
</organism>
<feature type="domain" description="MurNAc-LAA" evidence="3">
    <location>
        <begin position="111"/>
        <end position="224"/>
    </location>
</feature>
<dbReference type="InterPro" id="IPR002508">
    <property type="entry name" value="MurNAc-LAA_cat"/>
</dbReference>
<evidence type="ECO:0000256" key="1">
    <source>
        <dbReference type="ARBA" id="ARBA00022801"/>
    </source>
</evidence>
<keyword evidence="2" id="KW-0812">Transmembrane</keyword>
<feature type="transmembrane region" description="Helical" evidence="2">
    <location>
        <begin position="7"/>
        <end position="26"/>
    </location>
</feature>
<dbReference type="Gene3D" id="3.40.630.40">
    <property type="entry name" value="Zn-dependent exopeptidases"/>
    <property type="match status" value="1"/>
</dbReference>
<dbReference type="Pfam" id="PF01520">
    <property type="entry name" value="Amidase_3"/>
    <property type="match status" value="1"/>
</dbReference>
<evidence type="ECO:0000259" key="3">
    <source>
        <dbReference type="SMART" id="SM00646"/>
    </source>
</evidence>
<accession>A0A645BH73</accession>
<dbReference type="SUPFAM" id="SSF53187">
    <property type="entry name" value="Zn-dependent exopeptidases"/>
    <property type="match status" value="1"/>
</dbReference>
<dbReference type="PANTHER" id="PTHR30404">
    <property type="entry name" value="N-ACETYLMURAMOYL-L-ALANINE AMIDASE"/>
    <property type="match status" value="1"/>
</dbReference>
<dbReference type="CDD" id="cd02696">
    <property type="entry name" value="MurNAc-LAA"/>
    <property type="match status" value="1"/>
</dbReference>
<protein>
    <recommendedName>
        <fullName evidence="3">MurNAc-LAA domain-containing protein</fullName>
    </recommendedName>
</protein>
<keyword evidence="2" id="KW-1133">Transmembrane helix</keyword>
<dbReference type="AlphaFoldDB" id="A0A645BH73"/>
<dbReference type="PANTHER" id="PTHR30404:SF0">
    <property type="entry name" value="N-ACETYLMURAMOYL-L-ALANINE AMIDASE AMIC"/>
    <property type="match status" value="1"/>
</dbReference>
<keyword evidence="1" id="KW-0378">Hydrolase</keyword>
<sequence length="240" mass="26487">MRRRLRPYRYAALFVAAALIGAAFYFTRDIPVLIYKDPQKIVVLDAGHGGFDGGAQSRSGISEKTLNLQVAKKLELLLLQRGYTVIMTREGDYALQDDGESGKPADLKARVKIAEEHSEGIFVSIHMNKFAVAKYCGSQVFFAKKSETAGVLAEKIQTCLREGLQPDNTRLSKPADRDIYLLENLEMPAVIVECGFLSNPAEALMLTSDTYQASLAECIADGIDSFYNPDEVNSLYEMGT</sequence>
<name>A0A645BH73_9ZZZZ</name>
<dbReference type="EMBL" id="VSSQ01020169">
    <property type="protein sequence ID" value="MPM64819.1"/>
    <property type="molecule type" value="Genomic_DNA"/>
</dbReference>
<reference evidence="4" key="1">
    <citation type="submission" date="2019-08" db="EMBL/GenBank/DDBJ databases">
        <authorList>
            <person name="Kucharzyk K."/>
            <person name="Murdoch R.W."/>
            <person name="Higgins S."/>
            <person name="Loffler F."/>
        </authorList>
    </citation>
    <scope>NUCLEOTIDE SEQUENCE</scope>
</reference>
<dbReference type="InterPro" id="IPR050695">
    <property type="entry name" value="N-acetylmuramoyl_amidase_3"/>
</dbReference>
<dbReference type="GO" id="GO:0030288">
    <property type="term" value="C:outer membrane-bounded periplasmic space"/>
    <property type="evidence" value="ECO:0007669"/>
    <property type="project" value="TreeGrafter"/>
</dbReference>
<dbReference type="SMART" id="SM00646">
    <property type="entry name" value="Ami_3"/>
    <property type="match status" value="1"/>
</dbReference>
<dbReference type="GO" id="GO:0008745">
    <property type="term" value="F:N-acetylmuramoyl-L-alanine amidase activity"/>
    <property type="evidence" value="ECO:0007669"/>
    <property type="project" value="InterPro"/>
</dbReference>
<evidence type="ECO:0000313" key="4">
    <source>
        <dbReference type="EMBL" id="MPM64819.1"/>
    </source>
</evidence>